<dbReference type="PANTHER" id="PTHR44520">
    <property type="entry name" value="RESPONSE REGULATOR RCP1-RELATED"/>
    <property type="match status" value="1"/>
</dbReference>
<evidence type="ECO:0000313" key="3">
    <source>
        <dbReference type="EMBL" id="AFN75249.1"/>
    </source>
</evidence>
<feature type="modified residue" description="4-aspartylphosphate" evidence="1">
    <location>
        <position position="66"/>
    </location>
</feature>
<proteinExistence type="predicted"/>
<organism evidence="3 4">
    <name type="scientific">Melioribacter roseus (strain DSM 23840 / JCM 17771 / VKM B-2668 / P3M-2)</name>
    <dbReference type="NCBI Taxonomy" id="1191523"/>
    <lineage>
        <taxon>Bacteria</taxon>
        <taxon>Pseudomonadati</taxon>
        <taxon>Ignavibacteriota</taxon>
        <taxon>Ignavibacteria</taxon>
        <taxon>Ignavibacteriales</taxon>
        <taxon>Melioribacteraceae</taxon>
        <taxon>Melioribacter</taxon>
    </lineage>
</organism>
<dbReference type="HOGENOM" id="CLU_000445_69_17_10"/>
<gene>
    <name evidence="3" type="ordered locus">MROS_2017</name>
</gene>
<dbReference type="Pfam" id="PF00072">
    <property type="entry name" value="Response_reg"/>
    <property type="match status" value="1"/>
</dbReference>
<dbReference type="OrthoDB" id="7631574at2"/>
<dbReference type="AlphaFoldDB" id="I6ZT77"/>
<dbReference type="CDD" id="cd17557">
    <property type="entry name" value="REC_Rcp-like"/>
    <property type="match status" value="1"/>
</dbReference>
<dbReference type="Gene3D" id="3.40.50.2300">
    <property type="match status" value="1"/>
</dbReference>
<feature type="domain" description="Response regulatory" evidence="2">
    <location>
        <begin position="8"/>
        <end position="133"/>
    </location>
</feature>
<dbReference type="Proteomes" id="UP000009011">
    <property type="component" value="Chromosome"/>
</dbReference>
<evidence type="ECO:0000313" key="4">
    <source>
        <dbReference type="Proteomes" id="UP000009011"/>
    </source>
</evidence>
<dbReference type="SMART" id="SM00448">
    <property type="entry name" value="REC"/>
    <property type="match status" value="1"/>
</dbReference>
<dbReference type="EMBL" id="CP003557">
    <property type="protein sequence ID" value="AFN75249.1"/>
    <property type="molecule type" value="Genomic_DNA"/>
</dbReference>
<name>I6ZT77_MELRP</name>
<dbReference type="InterPro" id="IPR001789">
    <property type="entry name" value="Sig_transdc_resp-reg_receiver"/>
</dbReference>
<dbReference type="InterPro" id="IPR052893">
    <property type="entry name" value="TCS_response_regulator"/>
</dbReference>
<dbReference type="eggNOG" id="COG0745">
    <property type="taxonomic scope" value="Bacteria"/>
</dbReference>
<keyword evidence="1" id="KW-0597">Phosphoprotein</keyword>
<reference evidence="3 4" key="1">
    <citation type="journal article" date="2013" name="PLoS ONE">
        <title>Genomic analysis of Melioribacter roseus, facultatively anaerobic organotrophic bacterium representing a novel deep lineage within Bacteriodetes/Chlorobi group.</title>
        <authorList>
            <person name="Kadnikov V.V."/>
            <person name="Mardanov A.V."/>
            <person name="Podosokorskaya O.A."/>
            <person name="Gavrilov S.N."/>
            <person name="Kublanov I.V."/>
            <person name="Beletsky A.V."/>
            <person name="Bonch-Osmolovskaya E.A."/>
            <person name="Ravin N.V."/>
        </authorList>
    </citation>
    <scope>NUCLEOTIDE SEQUENCE [LARGE SCALE GENOMIC DNA]</scope>
    <source>
        <strain evidence="4">JCM 17771 / P3M-2</strain>
    </source>
</reference>
<dbReference type="PANTHER" id="PTHR44520:SF1">
    <property type="entry name" value="TWO-COMPONENT SYSTEM REGULATORY PROTEIN"/>
    <property type="match status" value="1"/>
</dbReference>
<dbReference type="PROSITE" id="PS50110">
    <property type="entry name" value="RESPONSE_REGULATORY"/>
    <property type="match status" value="1"/>
</dbReference>
<accession>I6ZT77</accession>
<dbReference type="STRING" id="1191523.MROS_2017"/>
<dbReference type="GO" id="GO:0000160">
    <property type="term" value="P:phosphorelay signal transduction system"/>
    <property type="evidence" value="ECO:0007669"/>
    <property type="project" value="InterPro"/>
</dbReference>
<evidence type="ECO:0000259" key="2">
    <source>
        <dbReference type="PROSITE" id="PS50110"/>
    </source>
</evidence>
<sequence>MKTTLLKPIMLIEDNPMDIDISIQAFEEAGINNPVLVCRDGEEALQTINKLRDKESISFPALVILDLHLTKIDGVELLKIIRRDEVWENIPVIICSTSGNKSDIENAYKAGANAYLMKPADFDEFVESAALLRQFWLTKNKSPYNI</sequence>
<dbReference type="RefSeq" id="WP_014856681.1">
    <property type="nucleotide sequence ID" value="NC_018178.1"/>
</dbReference>
<protein>
    <submittedName>
        <fullName evidence="3">Response regulator receiver protein</fullName>
    </submittedName>
</protein>
<dbReference type="InterPro" id="IPR011006">
    <property type="entry name" value="CheY-like_superfamily"/>
</dbReference>
<dbReference type="SUPFAM" id="SSF52172">
    <property type="entry name" value="CheY-like"/>
    <property type="match status" value="1"/>
</dbReference>
<keyword evidence="4" id="KW-1185">Reference proteome</keyword>
<evidence type="ECO:0000256" key="1">
    <source>
        <dbReference type="PROSITE-ProRule" id="PRU00169"/>
    </source>
</evidence>
<dbReference type="KEGG" id="mro:MROS_2017"/>